<dbReference type="Proteomes" id="UP001652581">
    <property type="component" value="Chromosome 5"/>
</dbReference>
<evidence type="ECO:0000313" key="3">
    <source>
        <dbReference type="RefSeq" id="XP_072817938.1"/>
    </source>
</evidence>
<feature type="compositionally biased region" description="Basic residues" evidence="1">
    <location>
        <begin position="1"/>
        <end position="15"/>
    </location>
</feature>
<evidence type="ECO:0000256" key="1">
    <source>
        <dbReference type="SAM" id="MobiDB-lite"/>
    </source>
</evidence>
<feature type="compositionally biased region" description="Low complexity" evidence="1">
    <location>
        <begin position="22"/>
        <end position="50"/>
    </location>
</feature>
<accession>A0ABM5DAM1</accession>
<feature type="compositionally biased region" description="Pro residues" evidence="1">
    <location>
        <begin position="51"/>
        <end position="71"/>
    </location>
</feature>
<feature type="region of interest" description="Disordered" evidence="1">
    <location>
        <begin position="1"/>
        <end position="133"/>
    </location>
</feature>
<dbReference type="Pfam" id="PF15662">
    <property type="entry name" value="SPATA3"/>
    <property type="match status" value="2"/>
</dbReference>
<dbReference type="RefSeq" id="XP_072817938.1">
    <property type="nucleotide sequence ID" value="XM_072961837.1"/>
</dbReference>
<dbReference type="PANTHER" id="PTHR22234">
    <property type="entry name" value="TESTIS SPERMATOCYTE APOPTOSIS-RELATED GENE 1 PROTEIN"/>
    <property type="match status" value="1"/>
</dbReference>
<evidence type="ECO:0000313" key="2">
    <source>
        <dbReference type="Proteomes" id="UP001652581"/>
    </source>
</evidence>
<organism evidence="2 3">
    <name type="scientific">Vicugna pacos</name>
    <name type="common">Alpaca</name>
    <name type="synonym">Lama pacos</name>
    <dbReference type="NCBI Taxonomy" id="30538"/>
    <lineage>
        <taxon>Eukaryota</taxon>
        <taxon>Metazoa</taxon>
        <taxon>Chordata</taxon>
        <taxon>Craniata</taxon>
        <taxon>Vertebrata</taxon>
        <taxon>Euteleostomi</taxon>
        <taxon>Mammalia</taxon>
        <taxon>Eutheria</taxon>
        <taxon>Laurasiatheria</taxon>
        <taxon>Artiodactyla</taxon>
        <taxon>Tylopoda</taxon>
        <taxon>Camelidae</taxon>
        <taxon>Vicugna</taxon>
    </lineage>
</organism>
<feature type="compositionally biased region" description="Polar residues" evidence="1">
    <location>
        <begin position="81"/>
        <end position="96"/>
    </location>
</feature>
<name>A0ABM5DAM1_VICPA</name>
<dbReference type="InterPro" id="IPR026717">
    <property type="entry name" value="SPATA3"/>
</dbReference>
<reference evidence="3" key="1">
    <citation type="submission" date="2025-08" db="UniProtKB">
        <authorList>
            <consortium name="RefSeq"/>
        </authorList>
    </citation>
    <scope>IDENTIFICATION</scope>
</reference>
<dbReference type="PANTHER" id="PTHR22234:SF0">
    <property type="entry name" value="SPERMATOGENESIS-ASSOCIATED PROTEIN 3"/>
    <property type="match status" value="1"/>
</dbReference>
<protein>
    <submittedName>
        <fullName evidence="3">Spermatogenesis-associated protein 3 isoform X1</fullName>
    </submittedName>
</protein>
<dbReference type="GeneID" id="102527670"/>
<keyword evidence="2" id="KW-1185">Reference proteome</keyword>
<gene>
    <name evidence="3" type="primary">SPATA3</name>
</gene>
<sequence length="221" mass="23404">MKKGKKKKSESRHRGSTSQHASSESTPQQQSSESSSQQPISGSTPQLSSPGPTPQPQQQPQLQPQPQPPSAGPTSQPPSSGFTSQASNESTGQQPGPQALPSPEVSHSAGGVLSPDTDTKASPRSKKTGPLTRAGPRAFCSCSTCPGSLACWRRLGLCHSRIFDVLLPRAWPSMPGRAFPNLLTFYRRPTRKHSAHRNSRAPSPRDCCCGSGGPGSCLLHH</sequence>
<proteinExistence type="predicted"/>